<evidence type="ECO:0000313" key="10">
    <source>
        <dbReference type="Proteomes" id="UP001185069"/>
    </source>
</evidence>
<keyword evidence="3 8" id="KW-0375">Hydrogen ion transport</keyword>
<keyword evidence="5 8" id="KW-0472">Membrane</keyword>
<dbReference type="HAMAP" id="MF_01416">
    <property type="entry name" value="ATP_synth_delta_bact"/>
    <property type="match status" value="1"/>
</dbReference>
<gene>
    <name evidence="8" type="primary">atpH</name>
    <name evidence="9" type="ORF">JOE69_000654</name>
</gene>
<dbReference type="Pfam" id="PF00213">
    <property type="entry name" value="OSCP"/>
    <property type="match status" value="1"/>
</dbReference>
<dbReference type="InterPro" id="IPR000711">
    <property type="entry name" value="ATPase_OSCP/dsu"/>
</dbReference>
<evidence type="ECO:0000256" key="1">
    <source>
        <dbReference type="ARBA" id="ARBA00004370"/>
    </source>
</evidence>
<evidence type="ECO:0000256" key="7">
    <source>
        <dbReference type="ARBA" id="ARBA00023310"/>
    </source>
</evidence>
<keyword evidence="6 8" id="KW-0139">CF(1)</keyword>
<comment type="subcellular location">
    <subcellularLocation>
        <location evidence="8">Cell membrane</location>
        <topology evidence="8">Peripheral membrane protein</topology>
    </subcellularLocation>
    <subcellularLocation>
        <location evidence="1">Membrane</location>
    </subcellularLocation>
</comment>
<dbReference type="EMBL" id="JAVDQF010000001">
    <property type="protein sequence ID" value="MDR6268416.1"/>
    <property type="molecule type" value="Genomic_DNA"/>
</dbReference>
<evidence type="ECO:0000256" key="6">
    <source>
        <dbReference type="ARBA" id="ARBA00023196"/>
    </source>
</evidence>
<proteinExistence type="inferred from homology"/>
<dbReference type="NCBIfam" id="NF009967">
    <property type="entry name" value="PRK13430.1"/>
    <property type="match status" value="1"/>
</dbReference>
<dbReference type="PRINTS" id="PR00125">
    <property type="entry name" value="ATPASEDELTA"/>
</dbReference>
<dbReference type="InterPro" id="IPR020781">
    <property type="entry name" value="ATPase_OSCP/d_CS"/>
</dbReference>
<evidence type="ECO:0000256" key="3">
    <source>
        <dbReference type="ARBA" id="ARBA00022781"/>
    </source>
</evidence>
<evidence type="ECO:0000256" key="8">
    <source>
        <dbReference type="HAMAP-Rule" id="MF_01416"/>
    </source>
</evidence>
<evidence type="ECO:0000256" key="2">
    <source>
        <dbReference type="ARBA" id="ARBA00022448"/>
    </source>
</evidence>
<keyword evidence="10" id="KW-1185">Reference proteome</keyword>
<protein>
    <recommendedName>
        <fullName evidence="8">ATP synthase subunit delta</fullName>
    </recommendedName>
    <alternativeName>
        <fullName evidence="8">ATP synthase F(1) sector subunit delta</fullName>
    </alternativeName>
    <alternativeName>
        <fullName evidence="8">F-type ATPase subunit delta</fullName>
        <shortName evidence="8">F-ATPase subunit delta</shortName>
    </alternativeName>
</protein>
<keyword evidence="8" id="KW-1003">Cell membrane</keyword>
<evidence type="ECO:0000256" key="4">
    <source>
        <dbReference type="ARBA" id="ARBA00023065"/>
    </source>
</evidence>
<comment type="function">
    <text evidence="8">This protein is part of the stalk that links CF(0) to CF(1). It either transmits conformational changes from CF(0) to CF(1) or is implicated in proton conduction.</text>
</comment>
<dbReference type="RefSeq" id="WP_296363646.1">
    <property type="nucleotide sequence ID" value="NZ_BAAAHY010000006.1"/>
</dbReference>
<comment type="caution">
    <text evidence="9">The sequence shown here is derived from an EMBL/GenBank/DDBJ whole genome shotgun (WGS) entry which is preliminary data.</text>
</comment>
<comment type="similarity">
    <text evidence="8">Belongs to the ATPase delta chain family.</text>
</comment>
<dbReference type="PROSITE" id="PS00389">
    <property type="entry name" value="ATPASE_DELTA"/>
    <property type="match status" value="1"/>
</dbReference>
<keyword evidence="7 8" id="KW-0066">ATP synthesis</keyword>
<evidence type="ECO:0000256" key="5">
    <source>
        <dbReference type="ARBA" id="ARBA00023136"/>
    </source>
</evidence>
<keyword evidence="4 8" id="KW-0406">Ion transport</keyword>
<dbReference type="PANTHER" id="PTHR11910">
    <property type="entry name" value="ATP SYNTHASE DELTA CHAIN"/>
    <property type="match status" value="1"/>
</dbReference>
<organism evidence="9 10">
    <name type="scientific">Arthrobacter russicus</name>
    <dbReference type="NCBI Taxonomy" id="172040"/>
    <lineage>
        <taxon>Bacteria</taxon>
        <taxon>Bacillati</taxon>
        <taxon>Actinomycetota</taxon>
        <taxon>Actinomycetes</taxon>
        <taxon>Micrococcales</taxon>
        <taxon>Micrococcaceae</taxon>
        <taxon>Arthrobacter</taxon>
    </lineage>
</organism>
<keyword evidence="2 8" id="KW-0813">Transport</keyword>
<name>A0ABU1JAD8_9MICC</name>
<comment type="function">
    <text evidence="8">F(1)F(0) ATP synthase produces ATP from ADP in the presence of a proton or sodium gradient. F-type ATPases consist of two structural domains, F(1) containing the extramembraneous catalytic core and F(0) containing the membrane proton channel, linked together by a central stalk and a peripheral stalk. During catalysis, ATP synthesis in the catalytic domain of F(1) is coupled via a rotary mechanism of the central stalk subunits to proton translocation.</text>
</comment>
<accession>A0ABU1JAD8</accession>
<dbReference type="NCBIfam" id="TIGR01145">
    <property type="entry name" value="ATP_synt_delta"/>
    <property type="match status" value="1"/>
</dbReference>
<reference evidence="9 10" key="1">
    <citation type="submission" date="2023-07" db="EMBL/GenBank/DDBJ databases">
        <title>Sequencing the genomes of 1000 actinobacteria strains.</title>
        <authorList>
            <person name="Klenk H.-P."/>
        </authorList>
    </citation>
    <scope>NUCLEOTIDE SEQUENCE [LARGE SCALE GENOMIC DNA]</scope>
    <source>
        <strain evidence="9 10">DSM 14555</strain>
    </source>
</reference>
<sequence>MAGISSDSRAKVLAELEPKLAAASLPLAQELFSVLAIVDSSAALRRALTDPSRQGAEKAALIGSLVRGKVSAEAAQIVDSLANERWANARDFGDALETVATTVAVAVAENQGPGAAGLEQLENDLFSFNKTVESDHQVQRALSEPQASAEAKRKLALALVPGAGQAAQLLIGQAVSEPRGARPAKLVEQFATLAAARQERWIATVTVGQPLSETQESRLAAGLNNLYGRELKVNISVDPALIGGVRVRVGDEVVDASVLTRLGELRRQLAG</sequence>
<dbReference type="Proteomes" id="UP001185069">
    <property type="component" value="Unassembled WGS sequence"/>
</dbReference>
<evidence type="ECO:0000313" key="9">
    <source>
        <dbReference type="EMBL" id="MDR6268416.1"/>
    </source>
</evidence>